<dbReference type="InterPro" id="IPR012422">
    <property type="entry name" value="Cyt_c_oxidase_su4_bac-aa3"/>
</dbReference>
<dbReference type="EMBL" id="CP102480">
    <property type="protein sequence ID" value="UUX50944.1"/>
    <property type="molecule type" value="Genomic_DNA"/>
</dbReference>
<accession>A0A9J7AUC2</accession>
<dbReference type="AlphaFoldDB" id="A0A9J7AUC2"/>
<dbReference type="KEGG" id="naci:NUH88_04450"/>
<dbReference type="Pfam" id="PF07835">
    <property type="entry name" value="COX4_pro_2"/>
    <property type="match status" value="1"/>
</dbReference>
<dbReference type="SUPFAM" id="SSF81469">
    <property type="entry name" value="Bacterial aa3 type cytochrome c oxidase subunit IV"/>
    <property type="match status" value="1"/>
</dbReference>
<evidence type="ECO:0000313" key="3">
    <source>
        <dbReference type="EMBL" id="UUX50944.1"/>
    </source>
</evidence>
<reference evidence="3" key="1">
    <citation type="submission" date="2022-08" db="EMBL/GenBank/DDBJ databases">
        <title>Nisaea acidiphila sp. nov., isolated from a marine algal debris and emended description of the genus Nisaea Urios et al. 2008.</title>
        <authorList>
            <person name="Kwon K."/>
        </authorList>
    </citation>
    <scope>NUCLEOTIDE SEQUENCE</scope>
    <source>
        <strain evidence="3">MEBiC11861</strain>
    </source>
</reference>
<evidence type="ECO:0000259" key="2">
    <source>
        <dbReference type="Pfam" id="PF07835"/>
    </source>
</evidence>
<sequence>MAANNASSEGEVLEHKQNYEGFITLLKWSTVSVIILLILMAIFLV</sequence>
<dbReference type="RefSeq" id="WP_257770202.1">
    <property type="nucleotide sequence ID" value="NZ_CP102480.1"/>
</dbReference>
<dbReference type="Proteomes" id="UP001060336">
    <property type="component" value="Chromosome"/>
</dbReference>
<organism evidence="3 4">
    <name type="scientific">Nisaea acidiphila</name>
    <dbReference type="NCBI Taxonomy" id="1862145"/>
    <lineage>
        <taxon>Bacteria</taxon>
        <taxon>Pseudomonadati</taxon>
        <taxon>Pseudomonadota</taxon>
        <taxon>Alphaproteobacteria</taxon>
        <taxon>Rhodospirillales</taxon>
        <taxon>Thalassobaculaceae</taxon>
        <taxon>Nisaea</taxon>
    </lineage>
</organism>
<keyword evidence="1" id="KW-1133">Transmembrane helix</keyword>
<protein>
    <submittedName>
        <fullName evidence="3">Aa3-type cytochrome c oxidase subunit IV</fullName>
    </submittedName>
</protein>
<keyword evidence="4" id="KW-1185">Reference proteome</keyword>
<proteinExistence type="predicted"/>
<evidence type="ECO:0000313" key="4">
    <source>
        <dbReference type="Proteomes" id="UP001060336"/>
    </source>
</evidence>
<dbReference type="InterPro" id="IPR036596">
    <property type="entry name" value="Cyt-C_aa3_sf"/>
</dbReference>
<feature type="domain" description="Cytochrome c oxidase subunit IV bacterial aa3 type" evidence="2">
    <location>
        <begin position="14"/>
        <end position="44"/>
    </location>
</feature>
<keyword evidence="1" id="KW-0812">Transmembrane</keyword>
<keyword evidence="1" id="KW-0472">Membrane</keyword>
<dbReference type="Gene3D" id="1.20.5.160">
    <property type="entry name" value="Bacterial aa3 type cytochrome c oxidase subunit IV"/>
    <property type="match status" value="1"/>
</dbReference>
<gene>
    <name evidence="3" type="ORF">NUH88_04450</name>
</gene>
<name>A0A9J7AUC2_9PROT</name>
<feature type="transmembrane region" description="Helical" evidence="1">
    <location>
        <begin position="25"/>
        <end position="44"/>
    </location>
</feature>
<evidence type="ECO:0000256" key="1">
    <source>
        <dbReference type="SAM" id="Phobius"/>
    </source>
</evidence>